<dbReference type="EMBL" id="JACHXY010000001">
    <property type="protein sequence ID" value="MBB3157613.1"/>
    <property type="molecule type" value="Genomic_DNA"/>
</dbReference>
<feature type="domain" description="HTH rpiR-type" evidence="1">
    <location>
        <begin position="1"/>
        <end position="75"/>
    </location>
</feature>
<dbReference type="InterPro" id="IPR036388">
    <property type="entry name" value="WH-like_DNA-bd_sf"/>
</dbReference>
<dbReference type="Gene3D" id="1.10.10.10">
    <property type="entry name" value="Winged helix-like DNA-binding domain superfamily/Winged helix DNA-binding domain"/>
    <property type="match status" value="1"/>
</dbReference>
<name>A0A7W5GFJ1_9MICO</name>
<dbReference type="AlphaFoldDB" id="A0A7W5GFJ1"/>
<gene>
    <name evidence="2" type="ORF">FHS07_001297</name>
</gene>
<organism evidence="2 3">
    <name type="scientific">Microbacterium proteolyticum</name>
    <dbReference type="NCBI Taxonomy" id="1572644"/>
    <lineage>
        <taxon>Bacteria</taxon>
        <taxon>Bacillati</taxon>
        <taxon>Actinomycetota</taxon>
        <taxon>Actinomycetes</taxon>
        <taxon>Micrococcales</taxon>
        <taxon>Microbacteriaceae</taxon>
        <taxon>Microbacterium</taxon>
    </lineage>
</organism>
<dbReference type="GO" id="GO:0097367">
    <property type="term" value="F:carbohydrate derivative binding"/>
    <property type="evidence" value="ECO:0007669"/>
    <property type="project" value="InterPro"/>
</dbReference>
<dbReference type="Gene3D" id="3.40.50.10490">
    <property type="entry name" value="Glucose-6-phosphate isomerase like protein, domain 1"/>
    <property type="match status" value="1"/>
</dbReference>
<comment type="caution">
    <text evidence="2">The sequence shown here is derived from an EMBL/GenBank/DDBJ whole genome shotgun (WGS) entry which is preliminary data.</text>
</comment>
<dbReference type="Pfam" id="PF01418">
    <property type="entry name" value="HTH_6"/>
    <property type="match status" value="1"/>
</dbReference>
<dbReference type="PANTHER" id="PTHR30514">
    <property type="entry name" value="GLUCOKINASE"/>
    <property type="match status" value="1"/>
</dbReference>
<dbReference type="GO" id="GO:1901135">
    <property type="term" value="P:carbohydrate derivative metabolic process"/>
    <property type="evidence" value="ECO:0007669"/>
    <property type="project" value="InterPro"/>
</dbReference>
<keyword evidence="2" id="KW-0238">DNA-binding</keyword>
<dbReference type="PROSITE" id="PS51071">
    <property type="entry name" value="HTH_RPIR"/>
    <property type="match status" value="1"/>
</dbReference>
<evidence type="ECO:0000313" key="2">
    <source>
        <dbReference type="EMBL" id="MBB3157613.1"/>
    </source>
</evidence>
<dbReference type="InterPro" id="IPR009057">
    <property type="entry name" value="Homeodomain-like_sf"/>
</dbReference>
<evidence type="ECO:0000313" key="3">
    <source>
        <dbReference type="Proteomes" id="UP000543579"/>
    </source>
</evidence>
<dbReference type="Proteomes" id="UP000543579">
    <property type="component" value="Unassembled WGS sequence"/>
</dbReference>
<dbReference type="GO" id="GO:0003677">
    <property type="term" value="F:DNA binding"/>
    <property type="evidence" value="ECO:0007669"/>
    <property type="project" value="UniProtKB-KW"/>
</dbReference>
<dbReference type="InterPro" id="IPR047640">
    <property type="entry name" value="RpiR-like"/>
</dbReference>
<protein>
    <submittedName>
        <fullName evidence="2">DNA-binding MurR/RpiR family transcriptional regulator</fullName>
    </submittedName>
</protein>
<accession>A0A7W5GFJ1</accession>
<dbReference type="SUPFAM" id="SSF53697">
    <property type="entry name" value="SIS domain"/>
    <property type="match status" value="1"/>
</dbReference>
<reference evidence="2 3" key="1">
    <citation type="submission" date="2020-08" db="EMBL/GenBank/DDBJ databases">
        <title>Genomic Encyclopedia of Type Strains, Phase III (KMG-III): the genomes of soil and plant-associated and newly described type strains.</title>
        <authorList>
            <person name="Whitman W."/>
        </authorList>
    </citation>
    <scope>NUCLEOTIDE SEQUENCE [LARGE SCALE GENOMIC DNA]</scope>
    <source>
        <strain evidence="2 3">CECT 8356</strain>
    </source>
</reference>
<sequence length="279" mass="30374">MSFRAVATRNTAALSTTEQKVMTVLLSAATSSTTAADVAAQAGTHESTVVRLAQKLGYRGYPDLRRDLRADEVNPALSGAPMRQESGADLASFVADERAGLERLSEFVPQSAIDAAARDIAGAGVVYIFANGDARSLQELLARRFRRLGMVVVTLSPQAKDLAERFVPFDSTSMLIGFALRETPRMLPALIAEAQRRRGRSLLITDVPGAQFRPAPDHLIAALRSADSEYRTLFVPMAICYALQLAVYHLDSERYHAVREDIDGLTRMLGGTDEIPLRP</sequence>
<dbReference type="RefSeq" id="WP_183419000.1">
    <property type="nucleotide sequence ID" value="NZ_JACHXY010000001.1"/>
</dbReference>
<dbReference type="GO" id="GO:0003700">
    <property type="term" value="F:DNA-binding transcription factor activity"/>
    <property type="evidence" value="ECO:0007669"/>
    <property type="project" value="InterPro"/>
</dbReference>
<dbReference type="InterPro" id="IPR000281">
    <property type="entry name" value="HTH_RpiR"/>
</dbReference>
<evidence type="ECO:0000259" key="1">
    <source>
        <dbReference type="PROSITE" id="PS51071"/>
    </source>
</evidence>
<proteinExistence type="predicted"/>
<dbReference type="SUPFAM" id="SSF46689">
    <property type="entry name" value="Homeodomain-like"/>
    <property type="match status" value="1"/>
</dbReference>
<dbReference type="PANTHER" id="PTHR30514:SF18">
    <property type="entry name" value="RPIR-FAMILY TRANSCRIPTIONAL REGULATOR"/>
    <property type="match status" value="1"/>
</dbReference>
<dbReference type="InterPro" id="IPR046348">
    <property type="entry name" value="SIS_dom_sf"/>
</dbReference>